<dbReference type="PANTHER" id="PTHR48081">
    <property type="entry name" value="AB HYDROLASE SUPERFAMILY PROTEIN C4A8.06C"/>
    <property type="match status" value="1"/>
</dbReference>
<name>A0A7S2VM14_9DINO</name>
<dbReference type="InterPro" id="IPR013094">
    <property type="entry name" value="AB_hydrolase_3"/>
</dbReference>
<dbReference type="Pfam" id="PF07859">
    <property type="entry name" value="Abhydrolase_3"/>
    <property type="match status" value="1"/>
</dbReference>
<accession>A0A7S2VM14</accession>
<dbReference type="AlphaFoldDB" id="A0A7S2VM14"/>
<evidence type="ECO:0000256" key="1">
    <source>
        <dbReference type="ARBA" id="ARBA00022801"/>
    </source>
</evidence>
<dbReference type="GO" id="GO:0016787">
    <property type="term" value="F:hydrolase activity"/>
    <property type="evidence" value="ECO:0007669"/>
    <property type="project" value="UniProtKB-KW"/>
</dbReference>
<keyword evidence="1" id="KW-0378">Hydrolase</keyword>
<dbReference type="PANTHER" id="PTHR48081:SF6">
    <property type="entry name" value="PEPTIDASE S9 PROLYL OLIGOPEPTIDASE CATALYTIC DOMAIN-CONTAINING PROTEIN"/>
    <property type="match status" value="1"/>
</dbReference>
<dbReference type="Gene3D" id="3.40.50.1820">
    <property type="entry name" value="alpha/beta hydrolase"/>
    <property type="match status" value="1"/>
</dbReference>
<evidence type="ECO:0000259" key="3">
    <source>
        <dbReference type="Pfam" id="PF07859"/>
    </source>
</evidence>
<dbReference type="InterPro" id="IPR050300">
    <property type="entry name" value="GDXG_lipolytic_enzyme"/>
</dbReference>
<feature type="compositionally biased region" description="Low complexity" evidence="2">
    <location>
        <begin position="14"/>
        <end position="24"/>
    </location>
</feature>
<dbReference type="EMBL" id="HBGW01088973">
    <property type="protein sequence ID" value="CAD9638590.1"/>
    <property type="molecule type" value="Transcribed_RNA"/>
</dbReference>
<evidence type="ECO:0000313" key="4">
    <source>
        <dbReference type="EMBL" id="CAD9638590.1"/>
    </source>
</evidence>
<dbReference type="SUPFAM" id="SSF53474">
    <property type="entry name" value="alpha/beta-Hydrolases"/>
    <property type="match status" value="1"/>
</dbReference>
<feature type="domain" description="Alpha/beta hydrolase fold-3" evidence="3">
    <location>
        <begin position="197"/>
        <end position="361"/>
    </location>
</feature>
<gene>
    <name evidence="4" type="ORF">BRAN1462_LOCUS56412</name>
</gene>
<organism evidence="4">
    <name type="scientific">Zooxanthella nutricula</name>
    <dbReference type="NCBI Taxonomy" id="1333877"/>
    <lineage>
        <taxon>Eukaryota</taxon>
        <taxon>Sar</taxon>
        <taxon>Alveolata</taxon>
        <taxon>Dinophyceae</taxon>
        <taxon>Peridiniales</taxon>
        <taxon>Peridiniales incertae sedis</taxon>
        <taxon>Zooxanthella</taxon>
    </lineage>
</organism>
<dbReference type="InterPro" id="IPR029058">
    <property type="entry name" value="AB_hydrolase_fold"/>
</dbReference>
<evidence type="ECO:0000256" key="2">
    <source>
        <dbReference type="SAM" id="MobiDB-lite"/>
    </source>
</evidence>
<sequence>MPASRLRGGRRLGGAKSRGSAAAASERRVVRRRARLDDGKCRLVALRPGHCKSKRVRGELLVGRRWWQHLPHWIALHPERGPRRKCWEGHCLQPDVHDGRRYAGCTQCGWTPDPGTAVLACRQCRWSLCPECTGGARLPLLRDDPLFRGPSAPGLLQRVGDGALGGRGRGTVIVCPGGNYEFLCANEGLPVAAWLEGLGVTALVLRYRLLPRHNFWQALSDFERAIHFVRRTRPGPVAAIGFSAGGHLVASHAVAARKKGRRPLDAQVLIYPAIDGADWAHPYKNGFWDWEQCFPKAAPLLENRGALLGGRGFAAPPTFLVASTADSVCPAKVNGDPYAAALKRRRIPHVYRRGNYGDHGFALQRGWADACAEWLSSRGLGRGHA</sequence>
<feature type="region of interest" description="Disordered" evidence="2">
    <location>
        <begin position="1"/>
        <end position="26"/>
    </location>
</feature>
<protein>
    <recommendedName>
        <fullName evidence="3">Alpha/beta hydrolase fold-3 domain-containing protein</fullName>
    </recommendedName>
</protein>
<proteinExistence type="predicted"/>
<reference evidence="4" key="1">
    <citation type="submission" date="2021-01" db="EMBL/GenBank/DDBJ databases">
        <authorList>
            <person name="Corre E."/>
            <person name="Pelletier E."/>
            <person name="Niang G."/>
            <person name="Scheremetjew M."/>
            <person name="Finn R."/>
            <person name="Kale V."/>
            <person name="Holt S."/>
            <person name="Cochrane G."/>
            <person name="Meng A."/>
            <person name="Brown T."/>
            <person name="Cohen L."/>
        </authorList>
    </citation>
    <scope>NUCLEOTIDE SEQUENCE</scope>
    <source>
        <strain evidence="4">RCC3387</strain>
    </source>
</reference>